<feature type="non-terminal residue" evidence="1">
    <location>
        <position position="64"/>
    </location>
</feature>
<evidence type="ECO:0000313" key="2">
    <source>
        <dbReference type="Proteomes" id="UP000188268"/>
    </source>
</evidence>
<name>A0A1R3IDS0_COCAP</name>
<reference evidence="1 2" key="1">
    <citation type="submission" date="2013-09" db="EMBL/GenBank/DDBJ databases">
        <title>Corchorus capsularis genome sequencing.</title>
        <authorList>
            <person name="Alam M."/>
            <person name="Haque M.S."/>
            <person name="Islam M.S."/>
            <person name="Emdad E.M."/>
            <person name="Islam M.M."/>
            <person name="Ahmed B."/>
            <person name="Halim A."/>
            <person name="Hossen Q.M.M."/>
            <person name="Hossain M.Z."/>
            <person name="Ahmed R."/>
            <person name="Khan M.M."/>
            <person name="Islam R."/>
            <person name="Rashid M.M."/>
            <person name="Khan S.A."/>
            <person name="Rahman M.S."/>
            <person name="Alam M."/>
        </authorList>
    </citation>
    <scope>NUCLEOTIDE SEQUENCE [LARGE SCALE GENOMIC DNA]</scope>
    <source>
        <strain evidence="2">cv. CVL-1</strain>
        <tissue evidence="1">Whole seedling</tissue>
    </source>
</reference>
<accession>A0A1R3IDS0</accession>
<proteinExistence type="predicted"/>
<dbReference type="AlphaFoldDB" id="A0A1R3IDS0"/>
<evidence type="ECO:0000313" key="1">
    <source>
        <dbReference type="EMBL" id="OMO80695.1"/>
    </source>
</evidence>
<organism evidence="1 2">
    <name type="scientific">Corchorus capsularis</name>
    <name type="common">Jute</name>
    <dbReference type="NCBI Taxonomy" id="210143"/>
    <lineage>
        <taxon>Eukaryota</taxon>
        <taxon>Viridiplantae</taxon>
        <taxon>Streptophyta</taxon>
        <taxon>Embryophyta</taxon>
        <taxon>Tracheophyta</taxon>
        <taxon>Spermatophyta</taxon>
        <taxon>Magnoliopsida</taxon>
        <taxon>eudicotyledons</taxon>
        <taxon>Gunneridae</taxon>
        <taxon>Pentapetalae</taxon>
        <taxon>rosids</taxon>
        <taxon>malvids</taxon>
        <taxon>Malvales</taxon>
        <taxon>Malvaceae</taxon>
        <taxon>Grewioideae</taxon>
        <taxon>Apeibeae</taxon>
        <taxon>Corchorus</taxon>
    </lineage>
</organism>
<keyword evidence="2" id="KW-1185">Reference proteome</keyword>
<sequence length="64" mass="7174">MHHRRLAVSPSLYFAPLSMNSPTQSKSQTNNPLLPKFTAAKVIHYIICMARSPHCIPLSISIAW</sequence>
<dbReference type="Gramene" id="OMO80695">
    <property type="protein sequence ID" value="OMO80695"/>
    <property type="gene ID" value="CCACVL1_12811"/>
</dbReference>
<dbReference type="EMBL" id="AWWV01010264">
    <property type="protein sequence ID" value="OMO80695.1"/>
    <property type="molecule type" value="Genomic_DNA"/>
</dbReference>
<comment type="caution">
    <text evidence="1">The sequence shown here is derived from an EMBL/GenBank/DDBJ whole genome shotgun (WGS) entry which is preliminary data.</text>
</comment>
<protein>
    <submittedName>
        <fullName evidence="1">Uncharacterized protein</fullName>
    </submittedName>
</protein>
<dbReference type="Proteomes" id="UP000188268">
    <property type="component" value="Unassembled WGS sequence"/>
</dbReference>
<gene>
    <name evidence="1" type="ORF">CCACVL1_12811</name>
</gene>